<accession>A0A4Y2CP14</accession>
<dbReference type="AlphaFoldDB" id="A0A4Y2CP14"/>
<sequence>MLCFGKFVRMSDDIHHWFTSCNNISIVHGLGFIVSIQNSNGEGVLFKSSRVAATRKTFWDTWVGKSVTAYLNYPETSRIPCIRHYDLARIIVLSLANAELAFKCSAPTDN</sequence>
<evidence type="ECO:0000313" key="2">
    <source>
        <dbReference type="Proteomes" id="UP000499080"/>
    </source>
</evidence>
<gene>
    <name evidence="1" type="ORF">AVEN_94767_1</name>
</gene>
<keyword evidence="2" id="KW-1185">Reference proteome</keyword>
<comment type="caution">
    <text evidence="1">The sequence shown here is derived from an EMBL/GenBank/DDBJ whole genome shotgun (WGS) entry which is preliminary data.</text>
</comment>
<dbReference type="EMBL" id="BGPR01000215">
    <property type="protein sequence ID" value="GBM05477.1"/>
    <property type="molecule type" value="Genomic_DNA"/>
</dbReference>
<name>A0A4Y2CP14_ARAVE</name>
<evidence type="ECO:0000313" key="1">
    <source>
        <dbReference type="EMBL" id="GBM05477.1"/>
    </source>
</evidence>
<reference evidence="1 2" key="1">
    <citation type="journal article" date="2019" name="Sci. Rep.">
        <title>Orb-weaving spider Araneus ventricosus genome elucidates the spidroin gene catalogue.</title>
        <authorList>
            <person name="Kono N."/>
            <person name="Nakamura H."/>
            <person name="Ohtoshi R."/>
            <person name="Moran D.A.P."/>
            <person name="Shinohara A."/>
            <person name="Yoshida Y."/>
            <person name="Fujiwara M."/>
            <person name="Mori M."/>
            <person name="Tomita M."/>
            <person name="Arakawa K."/>
        </authorList>
    </citation>
    <scope>NUCLEOTIDE SEQUENCE [LARGE SCALE GENOMIC DNA]</scope>
</reference>
<proteinExistence type="predicted"/>
<organism evidence="1 2">
    <name type="scientific">Araneus ventricosus</name>
    <name type="common">Orbweaver spider</name>
    <name type="synonym">Epeira ventricosa</name>
    <dbReference type="NCBI Taxonomy" id="182803"/>
    <lineage>
        <taxon>Eukaryota</taxon>
        <taxon>Metazoa</taxon>
        <taxon>Ecdysozoa</taxon>
        <taxon>Arthropoda</taxon>
        <taxon>Chelicerata</taxon>
        <taxon>Arachnida</taxon>
        <taxon>Araneae</taxon>
        <taxon>Araneomorphae</taxon>
        <taxon>Entelegynae</taxon>
        <taxon>Araneoidea</taxon>
        <taxon>Araneidae</taxon>
        <taxon>Araneus</taxon>
    </lineage>
</organism>
<dbReference type="Proteomes" id="UP000499080">
    <property type="component" value="Unassembled WGS sequence"/>
</dbReference>
<protein>
    <submittedName>
        <fullName evidence="1">Uncharacterized protein</fullName>
    </submittedName>
</protein>